<dbReference type="PROSITE" id="PS51257">
    <property type="entry name" value="PROKAR_LIPOPROTEIN"/>
    <property type="match status" value="1"/>
</dbReference>
<comment type="caution">
    <text evidence="1">The sequence shown here is derived from an EMBL/GenBank/DDBJ whole genome shotgun (WGS) entry which is preliminary data.</text>
</comment>
<protein>
    <submittedName>
        <fullName evidence="1">Uncharacterized protein</fullName>
    </submittedName>
</protein>
<gene>
    <name evidence="1" type="ORF">EPJ81_09890</name>
</gene>
<dbReference type="AlphaFoldDB" id="A0A5C8EF11"/>
<accession>A0A5C8EF11</accession>
<dbReference type="Proteomes" id="UP000325002">
    <property type="component" value="Unassembled WGS sequence"/>
</dbReference>
<dbReference type="RefSeq" id="WP_147545678.1">
    <property type="nucleotide sequence ID" value="NZ_SAYD01000021.1"/>
</dbReference>
<proteinExistence type="predicted"/>
<organism evidence="1 2">
    <name type="scientific">Brachyspira aalborgi</name>
    <dbReference type="NCBI Taxonomy" id="29522"/>
    <lineage>
        <taxon>Bacteria</taxon>
        <taxon>Pseudomonadati</taxon>
        <taxon>Spirochaetota</taxon>
        <taxon>Spirochaetia</taxon>
        <taxon>Brachyspirales</taxon>
        <taxon>Brachyspiraceae</taxon>
        <taxon>Brachyspira</taxon>
    </lineage>
</organism>
<evidence type="ECO:0000313" key="1">
    <source>
        <dbReference type="EMBL" id="TXJ36647.1"/>
    </source>
</evidence>
<evidence type="ECO:0000313" key="2">
    <source>
        <dbReference type="Proteomes" id="UP000325002"/>
    </source>
</evidence>
<name>A0A5C8EF11_9SPIR</name>
<dbReference type="EMBL" id="SAYD01000021">
    <property type="protein sequence ID" value="TXJ36647.1"/>
    <property type="molecule type" value="Genomic_DNA"/>
</dbReference>
<sequence>MNNKLIIITFCLFFIMFIVGCTTVTRSSTTDNITPSLQLSGGDITVGEVLTAELKYDANDDTLKEKLIAEALRGTTYDFLLAPRYDIITTKSGTIETTVMRVRGRGARLK</sequence>
<reference evidence="1 2" key="1">
    <citation type="journal article" date="1992" name="Lakartidningen">
        <title>[Penicillin V and not amoxicillin is the first choice preparation in acute otitis].</title>
        <authorList>
            <person name="Kamme C."/>
            <person name="Lundgren K."/>
            <person name="Prellner K."/>
        </authorList>
    </citation>
    <scope>NUCLEOTIDE SEQUENCE [LARGE SCALE GENOMIC DNA]</scope>
    <source>
        <strain evidence="1 2">PC3997IV</strain>
    </source>
</reference>